<dbReference type="RefSeq" id="WP_170233694.1">
    <property type="nucleotide sequence ID" value="NZ_BAAAIL010000005.1"/>
</dbReference>
<dbReference type="EMBL" id="VFPU01000003">
    <property type="protein sequence ID" value="TQM90824.1"/>
    <property type="molecule type" value="Genomic_DNA"/>
</dbReference>
<accession>A0A543K715</accession>
<proteinExistence type="predicted"/>
<dbReference type="Proteomes" id="UP000315133">
    <property type="component" value="Unassembled WGS sequence"/>
</dbReference>
<evidence type="ECO:0000313" key="3">
    <source>
        <dbReference type="Proteomes" id="UP000315133"/>
    </source>
</evidence>
<sequence>MSENPSGKDTGYDPEQDPDSDPDMLTSGGSDEDGENDRDPAEGAPEEGA</sequence>
<evidence type="ECO:0000256" key="1">
    <source>
        <dbReference type="SAM" id="MobiDB-lite"/>
    </source>
</evidence>
<evidence type="ECO:0000313" key="2">
    <source>
        <dbReference type="EMBL" id="TQM90824.1"/>
    </source>
</evidence>
<gene>
    <name evidence="2" type="ORF">FB476_3208</name>
</gene>
<reference evidence="2 3" key="1">
    <citation type="submission" date="2019-06" db="EMBL/GenBank/DDBJ databases">
        <title>Sequencing the genomes of 1000 actinobacteria strains.</title>
        <authorList>
            <person name="Klenk H.-P."/>
        </authorList>
    </citation>
    <scope>NUCLEOTIDE SEQUENCE [LARGE SCALE GENOMIC DNA]</scope>
    <source>
        <strain evidence="2 3">DSM 12362</strain>
    </source>
</reference>
<protein>
    <submittedName>
        <fullName evidence="2">Uncharacterized protein</fullName>
    </submittedName>
</protein>
<name>A0A543K715_9MICO</name>
<dbReference type="AlphaFoldDB" id="A0A543K715"/>
<keyword evidence="3" id="KW-1185">Reference proteome</keyword>
<comment type="caution">
    <text evidence="2">The sequence shown here is derived from an EMBL/GenBank/DDBJ whole genome shotgun (WGS) entry which is preliminary data.</text>
</comment>
<organism evidence="2 3">
    <name type="scientific">Ornithinimicrobium humiphilum</name>
    <dbReference type="NCBI Taxonomy" id="125288"/>
    <lineage>
        <taxon>Bacteria</taxon>
        <taxon>Bacillati</taxon>
        <taxon>Actinomycetota</taxon>
        <taxon>Actinomycetes</taxon>
        <taxon>Micrococcales</taxon>
        <taxon>Ornithinimicrobiaceae</taxon>
        <taxon>Ornithinimicrobium</taxon>
    </lineage>
</organism>
<feature type="region of interest" description="Disordered" evidence="1">
    <location>
        <begin position="1"/>
        <end position="49"/>
    </location>
</feature>
<feature type="compositionally biased region" description="Acidic residues" evidence="1">
    <location>
        <begin position="12"/>
        <end position="22"/>
    </location>
</feature>